<evidence type="ECO:0000256" key="1">
    <source>
        <dbReference type="SAM" id="MobiDB-lite"/>
    </source>
</evidence>
<sequence>MTNGPANTGPFSFLALQVTRSAGDLQTDRPGRR</sequence>
<accession>A0A381ZKM0</accession>
<feature type="region of interest" description="Disordered" evidence="1">
    <location>
        <begin position="1"/>
        <end position="33"/>
    </location>
</feature>
<dbReference type="EMBL" id="UINC01021529">
    <property type="protein sequence ID" value="SVA89267.1"/>
    <property type="molecule type" value="Genomic_DNA"/>
</dbReference>
<evidence type="ECO:0000313" key="2">
    <source>
        <dbReference type="EMBL" id="SVA89267.1"/>
    </source>
</evidence>
<proteinExistence type="predicted"/>
<gene>
    <name evidence="2" type="ORF">METZ01_LOCUS142121</name>
</gene>
<reference evidence="2" key="1">
    <citation type="submission" date="2018-05" db="EMBL/GenBank/DDBJ databases">
        <authorList>
            <person name="Lanie J.A."/>
            <person name="Ng W.-L."/>
            <person name="Kazmierczak K.M."/>
            <person name="Andrzejewski T.M."/>
            <person name="Davidsen T.M."/>
            <person name="Wayne K.J."/>
            <person name="Tettelin H."/>
            <person name="Glass J.I."/>
            <person name="Rusch D."/>
            <person name="Podicherti R."/>
            <person name="Tsui H.-C.T."/>
            <person name="Winkler M.E."/>
        </authorList>
    </citation>
    <scope>NUCLEOTIDE SEQUENCE</scope>
</reference>
<name>A0A381ZKM0_9ZZZZ</name>
<organism evidence="2">
    <name type="scientific">marine metagenome</name>
    <dbReference type="NCBI Taxonomy" id="408172"/>
    <lineage>
        <taxon>unclassified sequences</taxon>
        <taxon>metagenomes</taxon>
        <taxon>ecological metagenomes</taxon>
    </lineage>
</organism>
<dbReference type="AlphaFoldDB" id="A0A381ZKM0"/>
<protein>
    <submittedName>
        <fullName evidence="2">Uncharacterized protein</fullName>
    </submittedName>
</protein>
<feature type="compositionally biased region" description="Polar residues" evidence="1">
    <location>
        <begin position="1"/>
        <end position="10"/>
    </location>
</feature>